<gene>
    <name evidence="2" type="ORF">NTEN_LOCUS1628</name>
</gene>
<evidence type="ECO:0008006" key="4">
    <source>
        <dbReference type="Google" id="ProtNLM"/>
    </source>
</evidence>
<protein>
    <recommendedName>
        <fullName evidence="4">Ig-like domain-containing protein</fullName>
    </recommendedName>
</protein>
<proteinExistence type="predicted"/>
<reference evidence="2 3" key="1">
    <citation type="submission" date="2020-02" db="EMBL/GenBank/DDBJ databases">
        <authorList>
            <person name="Ferguson B K."/>
        </authorList>
    </citation>
    <scope>NUCLEOTIDE SEQUENCE [LARGE SCALE GENOMIC DNA]</scope>
</reference>
<dbReference type="InterPro" id="IPR036179">
    <property type="entry name" value="Ig-like_dom_sf"/>
</dbReference>
<accession>A0A6H5FZV8</accession>
<name>A0A6H5FZV8_9HEMI</name>
<dbReference type="CDD" id="cd00096">
    <property type="entry name" value="Ig"/>
    <property type="match status" value="1"/>
</dbReference>
<dbReference type="Proteomes" id="UP000479000">
    <property type="component" value="Unassembled WGS sequence"/>
</dbReference>
<dbReference type="Gene3D" id="2.60.40.10">
    <property type="entry name" value="Immunoglobulins"/>
    <property type="match status" value="1"/>
</dbReference>
<evidence type="ECO:0000256" key="1">
    <source>
        <dbReference type="SAM" id="MobiDB-lite"/>
    </source>
</evidence>
<evidence type="ECO:0000313" key="2">
    <source>
        <dbReference type="EMBL" id="CAA9994812.1"/>
    </source>
</evidence>
<feature type="region of interest" description="Disordered" evidence="1">
    <location>
        <begin position="1"/>
        <end position="35"/>
    </location>
</feature>
<organism evidence="2 3">
    <name type="scientific">Nesidiocoris tenuis</name>
    <dbReference type="NCBI Taxonomy" id="355587"/>
    <lineage>
        <taxon>Eukaryota</taxon>
        <taxon>Metazoa</taxon>
        <taxon>Ecdysozoa</taxon>
        <taxon>Arthropoda</taxon>
        <taxon>Hexapoda</taxon>
        <taxon>Insecta</taxon>
        <taxon>Pterygota</taxon>
        <taxon>Neoptera</taxon>
        <taxon>Paraneoptera</taxon>
        <taxon>Hemiptera</taxon>
        <taxon>Heteroptera</taxon>
        <taxon>Panheteroptera</taxon>
        <taxon>Cimicomorpha</taxon>
        <taxon>Miridae</taxon>
        <taxon>Dicyphina</taxon>
        <taxon>Nesidiocoris</taxon>
    </lineage>
</organism>
<dbReference type="EMBL" id="CADCXU010002636">
    <property type="protein sequence ID" value="CAA9994812.1"/>
    <property type="molecule type" value="Genomic_DNA"/>
</dbReference>
<dbReference type="AlphaFoldDB" id="A0A6H5FZV8"/>
<dbReference type="OrthoDB" id="10031887at2759"/>
<dbReference type="SUPFAM" id="SSF48726">
    <property type="entry name" value="Immunoglobulin"/>
    <property type="match status" value="1"/>
</dbReference>
<dbReference type="InterPro" id="IPR013783">
    <property type="entry name" value="Ig-like_fold"/>
</dbReference>
<keyword evidence="3" id="KW-1185">Reference proteome</keyword>
<feature type="non-terminal residue" evidence="2">
    <location>
        <position position="101"/>
    </location>
</feature>
<sequence length="101" mass="10838">MINYDGSGNAYSDGSSGGPDVGSSGKVRVVTEYTPESTRSRLLVTDARPAHSGNYTCRASNTEPDSVFVFVSTDLSKDDCTKFYQGHQGNFLKELSTTGRS</sequence>
<evidence type="ECO:0000313" key="3">
    <source>
        <dbReference type="Proteomes" id="UP000479000"/>
    </source>
</evidence>